<name>A0A0B1S7Q0_OESDE</name>
<proteinExistence type="predicted"/>
<feature type="compositionally biased region" description="Polar residues" evidence="1">
    <location>
        <begin position="72"/>
        <end position="82"/>
    </location>
</feature>
<reference evidence="2 3" key="1">
    <citation type="submission" date="2014-03" db="EMBL/GenBank/DDBJ databases">
        <title>Draft genome of the hookworm Oesophagostomum dentatum.</title>
        <authorList>
            <person name="Mitreva M."/>
        </authorList>
    </citation>
    <scope>NUCLEOTIDE SEQUENCE [LARGE SCALE GENOMIC DNA]</scope>
    <source>
        <strain evidence="2 3">OD-Hann</strain>
    </source>
</reference>
<sequence>MNNTEKQWIHKIKVASELYGAQNRGMSKSISYLDTEQNEAPAEHYNTLTGLPSLMSHSHHEESPAAAHSSAFNTLPRSTGASVQKHGRTAATRIITKK</sequence>
<dbReference type="OrthoDB" id="10541099at2759"/>
<dbReference type="AlphaFoldDB" id="A0A0B1S7Q0"/>
<evidence type="ECO:0000313" key="2">
    <source>
        <dbReference type="EMBL" id="KHJ81338.1"/>
    </source>
</evidence>
<keyword evidence="3" id="KW-1185">Reference proteome</keyword>
<dbReference type="Proteomes" id="UP000053660">
    <property type="component" value="Unassembled WGS sequence"/>
</dbReference>
<evidence type="ECO:0000313" key="3">
    <source>
        <dbReference type="Proteomes" id="UP000053660"/>
    </source>
</evidence>
<gene>
    <name evidence="2" type="ORF">OESDEN_18976</name>
</gene>
<organism evidence="2 3">
    <name type="scientific">Oesophagostomum dentatum</name>
    <name type="common">Nodular worm</name>
    <dbReference type="NCBI Taxonomy" id="61180"/>
    <lineage>
        <taxon>Eukaryota</taxon>
        <taxon>Metazoa</taxon>
        <taxon>Ecdysozoa</taxon>
        <taxon>Nematoda</taxon>
        <taxon>Chromadorea</taxon>
        <taxon>Rhabditida</taxon>
        <taxon>Rhabditina</taxon>
        <taxon>Rhabditomorpha</taxon>
        <taxon>Strongyloidea</taxon>
        <taxon>Strongylidae</taxon>
        <taxon>Oesophagostomum</taxon>
    </lineage>
</organism>
<accession>A0A0B1S7Q0</accession>
<feature type="region of interest" description="Disordered" evidence="1">
    <location>
        <begin position="49"/>
        <end position="98"/>
    </location>
</feature>
<protein>
    <submittedName>
        <fullName evidence="2">Uncharacterized protein</fullName>
    </submittedName>
</protein>
<dbReference type="EMBL" id="KN591033">
    <property type="protein sequence ID" value="KHJ81338.1"/>
    <property type="molecule type" value="Genomic_DNA"/>
</dbReference>
<evidence type="ECO:0000256" key="1">
    <source>
        <dbReference type="SAM" id="MobiDB-lite"/>
    </source>
</evidence>